<comment type="similarity">
    <text evidence="1">Belongs to the class-II aminoacyl-tRNA synthetase family.</text>
</comment>
<keyword evidence="8" id="KW-0648">Protein biosynthesis</keyword>
<dbReference type="PROSITE" id="PS50860">
    <property type="entry name" value="AA_TRNA_LIGASE_II_ALA"/>
    <property type="match status" value="1"/>
</dbReference>
<name>A0A847ESU1_9BACT</name>
<keyword evidence="5" id="KW-0547">Nucleotide-binding</keyword>
<dbReference type="Pfam" id="PF01411">
    <property type="entry name" value="tRNA-synt_2c"/>
    <property type="match status" value="1"/>
</dbReference>
<evidence type="ECO:0000256" key="8">
    <source>
        <dbReference type="ARBA" id="ARBA00022917"/>
    </source>
</evidence>
<keyword evidence="7" id="KW-0694">RNA-binding</keyword>
<dbReference type="InterPro" id="IPR018164">
    <property type="entry name" value="Ala-tRNA-synth_IIc_N"/>
</dbReference>
<dbReference type="Gene3D" id="3.30.980.10">
    <property type="entry name" value="Threonyl-trna Synthetase, Chain A, domain 2"/>
    <property type="match status" value="1"/>
</dbReference>
<dbReference type="PRINTS" id="PR00980">
    <property type="entry name" value="TRNASYNTHALA"/>
</dbReference>
<accession>A0A847ESU1</accession>
<reference evidence="12 13" key="1">
    <citation type="journal article" date="2020" name="Biotechnol. Biofuels">
        <title>New insights from the biogas microbiome by comprehensive genome-resolved metagenomics of nearly 1600 species originating from multiple anaerobic digesters.</title>
        <authorList>
            <person name="Campanaro S."/>
            <person name="Treu L."/>
            <person name="Rodriguez-R L.M."/>
            <person name="Kovalovszki A."/>
            <person name="Ziels R.M."/>
            <person name="Maus I."/>
            <person name="Zhu X."/>
            <person name="Kougias P.G."/>
            <person name="Basile A."/>
            <person name="Luo G."/>
            <person name="Schluter A."/>
            <person name="Konstantinidis K.T."/>
            <person name="Angelidaki I."/>
        </authorList>
    </citation>
    <scope>NUCLEOTIDE SEQUENCE [LARGE SCALE GENOMIC DNA]</scope>
    <source>
        <strain evidence="12">AS06rmzACSIP_421</strain>
    </source>
</reference>
<dbReference type="InterPro" id="IPR045864">
    <property type="entry name" value="aa-tRNA-synth_II/BPL/LPL"/>
</dbReference>
<dbReference type="SMART" id="SM00863">
    <property type="entry name" value="tRNA_SAD"/>
    <property type="match status" value="1"/>
</dbReference>
<dbReference type="GO" id="GO:0006419">
    <property type="term" value="P:alanyl-tRNA aminoacylation"/>
    <property type="evidence" value="ECO:0007669"/>
    <property type="project" value="InterPro"/>
</dbReference>
<dbReference type="Gene3D" id="3.30.930.10">
    <property type="entry name" value="Bira Bifunctional Protein, Domain 2"/>
    <property type="match status" value="1"/>
</dbReference>
<dbReference type="GO" id="GO:0002161">
    <property type="term" value="F:aminoacyl-tRNA deacylase activity"/>
    <property type="evidence" value="ECO:0007669"/>
    <property type="project" value="TreeGrafter"/>
</dbReference>
<dbReference type="SUPFAM" id="SSF55681">
    <property type="entry name" value="Class II aaRS and biotin synthetases"/>
    <property type="match status" value="1"/>
</dbReference>
<dbReference type="InterPro" id="IPR018163">
    <property type="entry name" value="Thr/Ala-tRNA-synth_IIc_edit"/>
</dbReference>
<dbReference type="InterPro" id="IPR050058">
    <property type="entry name" value="Ala-tRNA_ligase"/>
</dbReference>
<dbReference type="PANTHER" id="PTHR11777:SF9">
    <property type="entry name" value="ALANINE--TRNA LIGASE, CYTOPLASMIC"/>
    <property type="match status" value="1"/>
</dbReference>
<dbReference type="EMBL" id="JAAZAL010000038">
    <property type="protein sequence ID" value="NLE30869.1"/>
    <property type="molecule type" value="Genomic_DNA"/>
</dbReference>
<dbReference type="PANTHER" id="PTHR11777">
    <property type="entry name" value="ALANYL-TRNA SYNTHETASE"/>
    <property type="match status" value="1"/>
</dbReference>
<dbReference type="InterPro" id="IPR018165">
    <property type="entry name" value="Ala-tRNA-synth_IIc_core"/>
</dbReference>
<dbReference type="FunFam" id="3.30.980.10:FF:000004">
    <property type="entry name" value="Alanine--tRNA ligase, cytoplasmic"/>
    <property type="match status" value="1"/>
</dbReference>
<comment type="caution">
    <text evidence="12">The sequence shown here is derived from an EMBL/GenBank/DDBJ whole genome shotgun (WGS) entry which is preliminary data.</text>
</comment>
<evidence type="ECO:0000256" key="1">
    <source>
        <dbReference type="ARBA" id="ARBA00008226"/>
    </source>
</evidence>
<dbReference type="NCBIfam" id="NF002436">
    <property type="entry name" value="PRK01584.1"/>
    <property type="match status" value="1"/>
</dbReference>
<dbReference type="GO" id="GO:0005737">
    <property type="term" value="C:cytoplasm"/>
    <property type="evidence" value="ECO:0007669"/>
    <property type="project" value="InterPro"/>
</dbReference>
<evidence type="ECO:0000256" key="3">
    <source>
        <dbReference type="ARBA" id="ARBA00022555"/>
    </source>
</evidence>
<dbReference type="InterPro" id="IPR002318">
    <property type="entry name" value="Ala-tRNA-lgiase_IIc"/>
</dbReference>
<dbReference type="EC" id="6.1.1.7" evidence="2"/>
<dbReference type="GO" id="GO:0000049">
    <property type="term" value="F:tRNA binding"/>
    <property type="evidence" value="ECO:0007669"/>
    <property type="project" value="UniProtKB-KW"/>
</dbReference>
<gene>
    <name evidence="12" type="ORF">GX618_01170</name>
</gene>
<evidence type="ECO:0000313" key="13">
    <source>
        <dbReference type="Proteomes" id="UP000554004"/>
    </source>
</evidence>
<protein>
    <recommendedName>
        <fullName evidence="2">alanine--tRNA ligase</fullName>
        <ecNumber evidence="2">6.1.1.7</ecNumber>
    </recommendedName>
</protein>
<dbReference type="InterPro" id="IPR018162">
    <property type="entry name" value="Ala-tRNA-ligase_IIc_anticod-bd"/>
</dbReference>
<proteinExistence type="inferred from homology"/>
<keyword evidence="6" id="KW-0067">ATP-binding</keyword>
<dbReference type="SUPFAM" id="SSF55186">
    <property type="entry name" value="ThrRS/AlaRS common domain"/>
    <property type="match status" value="1"/>
</dbReference>
<dbReference type="AlphaFoldDB" id="A0A847ESU1"/>
<evidence type="ECO:0000256" key="9">
    <source>
        <dbReference type="ARBA" id="ARBA00023146"/>
    </source>
</evidence>
<dbReference type="Gene3D" id="3.30.54.20">
    <property type="match status" value="1"/>
</dbReference>
<evidence type="ECO:0000256" key="6">
    <source>
        <dbReference type="ARBA" id="ARBA00022840"/>
    </source>
</evidence>
<evidence type="ECO:0000256" key="2">
    <source>
        <dbReference type="ARBA" id="ARBA00013168"/>
    </source>
</evidence>
<keyword evidence="4 12" id="KW-0436">Ligase</keyword>
<keyword evidence="9" id="KW-0030">Aminoacyl-tRNA synthetase</keyword>
<dbReference type="GO" id="GO:0005524">
    <property type="term" value="F:ATP binding"/>
    <property type="evidence" value="ECO:0007669"/>
    <property type="project" value="UniProtKB-KW"/>
</dbReference>
<feature type="domain" description="Alanyl-transfer RNA synthetases family profile" evidence="11">
    <location>
        <begin position="4"/>
        <end position="595"/>
    </location>
</feature>
<evidence type="ECO:0000256" key="10">
    <source>
        <dbReference type="SAM" id="MobiDB-lite"/>
    </source>
</evidence>
<keyword evidence="3" id="KW-0820">tRNA-binding</keyword>
<evidence type="ECO:0000259" key="11">
    <source>
        <dbReference type="PROSITE" id="PS50860"/>
    </source>
</evidence>
<evidence type="ECO:0000256" key="7">
    <source>
        <dbReference type="ARBA" id="ARBA00022884"/>
    </source>
</evidence>
<dbReference type="GO" id="GO:0004813">
    <property type="term" value="F:alanine-tRNA ligase activity"/>
    <property type="evidence" value="ECO:0007669"/>
    <property type="project" value="UniProtKB-EC"/>
</dbReference>
<evidence type="ECO:0000256" key="4">
    <source>
        <dbReference type="ARBA" id="ARBA00022598"/>
    </source>
</evidence>
<feature type="region of interest" description="Disordered" evidence="10">
    <location>
        <begin position="418"/>
        <end position="439"/>
    </location>
</feature>
<evidence type="ECO:0000313" key="12">
    <source>
        <dbReference type="EMBL" id="NLE30869.1"/>
    </source>
</evidence>
<organism evidence="12 13">
    <name type="scientific">Candidatus Dojkabacteria bacterium</name>
    <dbReference type="NCBI Taxonomy" id="2099670"/>
    <lineage>
        <taxon>Bacteria</taxon>
        <taxon>Candidatus Dojkabacteria</taxon>
    </lineage>
</organism>
<dbReference type="Pfam" id="PF07973">
    <property type="entry name" value="tRNA_SAD"/>
    <property type="match status" value="1"/>
</dbReference>
<dbReference type="SUPFAM" id="SSF101353">
    <property type="entry name" value="Putative anticodon-binding domain of alanyl-tRNA synthetase (AlaRS)"/>
    <property type="match status" value="1"/>
</dbReference>
<evidence type="ECO:0000256" key="5">
    <source>
        <dbReference type="ARBA" id="ARBA00022741"/>
    </source>
</evidence>
<dbReference type="Proteomes" id="UP000554004">
    <property type="component" value="Unassembled WGS sequence"/>
</dbReference>
<dbReference type="CDD" id="cd00673">
    <property type="entry name" value="AlaRS_core"/>
    <property type="match status" value="1"/>
</dbReference>
<sequence length="595" mass="67873">MRHLKYKELRDEYLGFFENKNHIQIPSAPLIPEDDPSVLFVNAGMFPLVPFLKGEKHPLGDMLTNSQRCLRTNDIDEVGDPFHCTTFEMLGNWSLNRYFKKEAIEMTAQFFIEVLEIDISKMYVSVFKGEEGIPKDTVSIETWKEIFNKYGIKAKIGENERIQEFGKDSNWWGLPTGGPCGPDSEIFYDTGKQPCGKNCNINCNCGKYLELGNNVFMEYLFENGVYLPLGRHNVDFGGGLERLTTISQQVSSVFDIDIYKPILEKVKEISKNQNIKSQRIIVDHIKASTLLIMDGVLPSNTMQGYILRRLLRRAIRHGRILGIEGLFTKQIAEICINQFNEIYPKFGSTKDEILQIIENEEEKFIKTMENGLKELERLISREETITGNNIFQLYESYGLPKEVTEEILKEKNIPVTNPEGFEDAKKGHQQKSRTASSGIFKGGLADTSEMSTKYHTASHLFLASLRKVLGDHVFQKGSNITPERLRLDFPHPTKLTEEEIKKVEELVNSAIEKKLEVHFEQLPKEKALELVPFAAFEEKYGDSVKVYYVGEKENPFSIEICNGPHVENTSLLGNFKIVKQESVGSGIKRIKAILE</sequence>
<dbReference type="InterPro" id="IPR012947">
    <property type="entry name" value="tRNA_SAD"/>
</dbReference>